<sequence length="105" mass="11936">MRIRTNSAKYIATLDRVSFNDQLLSSAPKHTQHPEMMRQLSLELINNIPSQVLVLYTDGSKSDSGIGLSAAFMLRPRTVWFFAADFATQITVRFSDWNFLPSEKP</sequence>
<keyword evidence="2" id="KW-1185">Reference proteome</keyword>
<dbReference type="OrthoDB" id="6435347at2759"/>
<reference evidence="1 2" key="1">
    <citation type="journal article" date="2019" name="Sci. Rep.">
        <title>Orb-weaving spider Araneus ventricosus genome elucidates the spidroin gene catalogue.</title>
        <authorList>
            <person name="Kono N."/>
            <person name="Nakamura H."/>
            <person name="Ohtoshi R."/>
            <person name="Moran D.A.P."/>
            <person name="Shinohara A."/>
            <person name="Yoshida Y."/>
            <person name="Fujiwara M."/>
            <person name="Mori M."/>
            <person name="Tomita M."/>
            <person name="Arakawa K."/>
        </authorList>
    </citation>
    <scope>NUCLEOTIDE SEQUENCE [LARGE SCALE GENOMIC DNA]</scope>
</reference>
<dbReference type="AlphaFoldDB" id="A0A4Y2DPS5"/>
<gene>
    <name evidence="1" type="ORF">AVEN_203117_1</name>
</gene>
<evidence type="ECO:0000313" key="1">
    <source>
        <dbReference type="EMBL" id="GBM18843.1"/>
    </source>
</evidence>
<name>A0A4Y2DPS5_ARAVE</name>
<comment type="caution">
    <text evidence="1">The sequence shown here is derived from an EMBL/GenBank/DDBJ whole genome shotgun (WGS) entry which is preliminary data.</text>
</comment>
<proteinExistence type="predicted"/>
<organism evidence="1 2">
    <name type="scientific">Araneus ventricosus</name>
    <name type="common">Orbweaver spider</name>
    <name type="synonym">Epeira ventricosa</name>
    <dbReference type="NCBI Taxonomy" id="182803"/>
    <lineage>
        <taxon>Eukaryota</taxon>
        <taxon>Metazoa</taxon>
        <taxon>Ecdysozoa</taxon>
        <taxon>Arthropoda</taxon>
        <taxon>Chelicerata</taxon>
        <taxon>Arachnida</taxon>
        <taxon>Araneae</taxon>
        <taxon>Araneomorphae</taxon>
        <taxon>Entelegynae</taxon>
        <taxon>Araneoidea</taxon>
        <taxon>Araneidae</taxon>
        <taxon>Araneus</taxon>
    </lineage>
</organism>
<accession>A0A4Y2DPS5</accession>
<dbReference type="EMBL" id="BGPR01000412">
    <property type="protein sequence ID" value="GBM18843.1"/>
    <property type="molecule type" value="Genomic_DNA"/>
</dbReference>
<protein>
    <submittedName>
        <fullName evidence="1">Uncharacterized protein</fullName>
    </submittedName>
</protein>
<evidence type="ECO:0000313" key="2">
    <source>
        <dbReference type="Proteomes" id="UP000499080"/>
    </source>
</evidence>
<dbReference type="Proteomes" id="UP000499080">
    <property type="component" value="Unassembled WGS sequence"/>
</dbReference>